<dbReference type="RefSeq" id="WP_205113901.1">
    <property type="nucleotide sequence ID" value="NZ_CP070273.1"/>
</dbReference>
<evidence type="ECO:0000256" key="1">
    <source>
        <dbReference type="SAM" id="Phobius"/>
    </source>
</evidence>
<evidence type="ECO:0000313" key="2">
    <source>
        <dbReference type="EMBL" id="QRV23347.1"/>
    </source>
</evidence>
<feature type="transmembrane region" description="Helical" evidence="1">
    <location>
        <begin position="207"/>
        <end position="227"/>
    </location>
</feature>
<accession>A0ABX7ILY7</accession>
<reference evidence="2 3" key="1">
    <citation type="submission" date="2021-02" db="EMBL/GenBank/DDBJ databases">
        <title>The genome of Marinomonas foliarum JZW.</title>
        <authorList>
            <person name="Sun M."/>
        </authorList>
    </citation>
    <scope>NUCLEOTIDE SEQUENCE [LARGE SCALE GENOMIC DNA]</scope>
    <source>
        <strain evidence="2 3">JZW</strain>
    </source>
</reference>
<keyword evidence="3" id="KW-1185">Reference proteome</keyword>
<keyword evidence="1" id="KW-1133">Transmembrane helix</keyword>
<evidence type="ECO:0000313" key="3">
    <source>
        <dbReference type="Proteomes" id="UP000644167"/>
    </source>
</evidence>
<proteinExistence type="predicted"/>
<gene>
    <name evidence="2" type="ORF">JSY38_14995</name>
</gene>
<dbReference type="EMBL" id="CP070273">
    <property type="protein sequence ID" value="QRV23347.1"/>
    <property type="molecule type" value="Genomic_DNA"/>
</dbReference>
<organism evidence="2 3">
    <name type="scientific">Marinomonas foliarum</name>
    <dbReference type="NCBI Taxonomy" id="491950"/>
    <lineage>
        <taxon>Bacteria</taxon>
        <taxon>Pseudomonadati</taxon>
        <taxon>Pseudomonadota</taxon>
        <taxon>Gammaproteobacteria</taxon>
        <taxon>Oceanospirillales</taxon>
        <taxon>Oceanospirillaceae</taxon>
        <taxon>Marinomonas</taxon>
    </lineage>
</organism>
<keyword evidence="1" id="KW-0812">Transmembrane</keyword>
<protein>
    <recommendedName>
        <fullName evidence="4">SMODS and SLOG-associating 2TM effector domain-containing protein</fullName>
    </recommendedName>
</protein>
<dbReference type="Proteomes" id="UP000644167">
    <property type="component" value="Chromosome"/>
</dbReference>
<feature type="transmembrane region" description="Helical" evidence="1">
    <location>
        <begin position="26"/>
        <end position="44"/>
    </location>
</feature>
<keyword evidence="1" id="KW-0472">Membrane</keyword>
<feature type="transmembrane region" description="Helical" evidence="1">
    <location>
        <begin position="56"/>
        <end position="78"/>
    </location>
</feature>
<evidence type="ECO:0008006" key="4">
    <source>
        <dbReference type="Google" id="ProtNLM"/>
    </source>
</evidence>
<sequence>MNKQKRLEEFHKAIDEDKGFKTQRNLITYISFVILAVNFSGAIIKEANTFLFKIDFSNPKGIILLLSITLAFCIIRYLNYAQKYLKSLSQFWKERFLDDYRIKYYDHESGEVGGLFGSIISTSRDHHLQDEERQGKTTEASSNYITHINPLNRVYAETWAVVQNQKESGTYFPLLSHLGKRKFLKVLNIEFSYRFSAYIYHRENLDILAPILLATCAYLSIVFHEILSNLFL</sequence>
<name>A0ABX7ILY7_9GAMM</name>